<comment type="catalytic activity">
    <reaction evidence="3">
        <text>N-acetyl-D-muramate 6-phosphate + H2O = N-acetyl-D-glucosamine 6-phosphate + (R)-lactate</text>
        <dbReference type="Rhea" id="RHEA:26410"/>
        <dbReference type="ChEBI" id="CHEBI:15377"/>
        <dbReference type="ChEBI" id="CHEBI:16004"/>
        <dbReference type="ChEBI" id="CHEBI:57513"/>
        <dbReference type="ChEBI" id="CHEBI:58722"/>
        <dbReference type="EC" id="4.2.1.126"/>
    </reaction>
</comment>
<dbReference type="HAMAP" id="MF_00068">
    <property type="entry name" value="MurQ"/>
    <property type="match status" value="1"/>
</dbReference>
<dbReference type="EC" id="4.2.1.126" evidence="3"/>
<dbReference type="InterPro" id="IPR005488">
    <property type="entry name" value="Etherase_MurQ"/>
</dbReference>
<dbReference type="CDD" id="cd05007">
    <property type="entry name" value="SIS_Etherase"/>
    <property type="match status" value="1"/>
</dbReference>
<feature type="domain" description="SIS" evidence="5">
    <location>
        <begin position="74"/>
        <end position="237"/>
    </location>
</feature>
<dbReference type="NCBIfam" id="NF009222">
    <property type="entry name" value="PRK12570.1"/>
    <property type="match status" value="1"/>
</dbReference>
<dbReference type="Gene3D" id="1.10.8.1080">
    <property type="match status" value="1"/>
</dbReference>
<dbReference type="InterPro" id="IPR001347">
    <property type="entry name" value="SIS_dom"/>
</dbReference>
<evidence type="ECO:0000256" key="3">
    <source>
        <dbReference type="HAMAP-Rule" id="MF_00068"/>
    </source>
</evidence>
<evidence type="ECO:0000256" key="1">
    <source>
        <dbReference type="ARBA" id="ARBA00023239"/>
    </source>
</evidence>
<dbReference type="InterPro" id="IPR005486">
    <property type="entry name" value="Glucokinase_regulatory_CS"/>
</dbReference>
<keyword evidence="1 3" id="KW-0456">Lyase</keyword>
<dbReference type="NCBIfam" id="NF003915">
    <property type="entry name" value="PRK05441.1"/>
    <property type="match status" value="1"/>
</dbReference>
<comment type="miscellaneous">
    <text evidence="3">A lyase-type mechanism (elimination/hydration) is suggested for the cleavage of the lactyl ether bond of MurNAc 6-phosphate, with the formation of an alpha,beta-unsaturated aldehyde intermediate with (E)-stereochemistry, followed by the syn addition of water to give product.</text>
</comment>
<dbReference type="EMBL" id="BAABJP010000008">
    <property type="protein sequence ID" value="GAA5153163.1"/>
    <property type="molecule type" value="Genomic_DNA"/>
</dbReference>
<accession>A0ABP9PW13</accession>
<keyword evidence="2 3" id="KW-0119">Carbohydrate metabolism</keyword>
<dbReference type="Proteomes" id="UP001428817">
    <property type="component" value="Unassembled WGS sequence"/>
</dbReference>
<evidence type="ECO:0000313" key="6">
    <source>
        <dbReference type="EMBL" id="GAA5153163.1"/>
    </source>
</evidence>
<dbReference type="RefSeq" id="WP_185061884.1">
    <property type="nucleotide sequence ID" value="NZ_BAABJP010000008.1"/>
</dbReference>
<dbReference type="Gene3D" id="3.40.50.10490">
    <property type="entry name" value="Glucose-6-phosphate isomerase like protein, domain 1"/>
    <property type="match status" value="1"/>
</dbReference>
<dbReference type="SUPFAM" id="SSF53697">
    <property type="entry name" value="SIS domain"/>
    <property type="match status" value="1"/>
</dbReference>
<dbReference type="Pfam" id="PF20741">
    <property type="entry name" value="GKRP-like_C"/>
    <property type="match status" value="1"/>
</dbReference>
<comment type="pathway">
    <text evidence="3">Amino-sugar metabolism; N-acetylmuramate degradation.</text>
</comment>
<organism evidence="6 7">
    <name type="scientific">Pseudonocardia eucalypti</name>
    <dbReference type="NCBI Taxonomy" id="648755"/>
    <lineage>
        <taxon>Bacteria</taxon>
        <taxon>Bacillati</taxon>
        <taxon>Actinomycetota</taxon>
        <taxon>Actinomycetes</taxon>
        <taxon>Pseudonocardiales</taxon>
        <taxon>Pseudonocardiaceae</taxon>
        <taxon>Pseudonocardia</taxon>
    </lineage>
</organism>
<dbReference type="PROSITE" id="PS51464">
    <property type="entry name" value="SIS"/>
    <property type="match status" value="1"/>
</dbReference>
<name>A0ABP9PW13_9PSEU</name>
<feature type="active site" evidence="3">
    <location>
        <position position="133"/>
    </location>
</feature>
<gene>
    <name evidence="3 6" type="primary">murQ</name>
    <name evidence="6" type="ORF">GCM10023321_23040</name>
</gene>
<comment type="caution">
    <text evidence="6">The sequence shown here is derived from an EMBL/GenBank/DDBJ whole genome shotgun (WGS) entry which is preliminary data.</text>
</comment>
<proteinExistence type="inferred from homology"/>
<feature type="active site" description="Proton donor" evidence="3">
    <location>
        <position position="102"/>
    </location>
</feature>
<reference evidence="7" key="1">
    <citation type="journal article" date="2019" name="Int. J. Syst. Evol. Microbiol.">
        <title>The Global Catalogue of Microorganisms (GCM) 10K type strain sequencing project: providing services to taxonomists for standard genome sequencing and annotation.</title>
        <authorList>
            <consortium name="The Broad Institute Genomics Platform"/>
            <consortium name="The Broad Institute Genome Sequencing Center for Infectious Disease"/>
            <person name="Wu L."/>
            <person name="Ma J."/>
        </authorList>
    </citation>
    <scope>NUCLEOTIDE SEQUENCE [LARGE SCALE GENOMIC DNA]</scope>
    <source>
        <strain evidence="7">JCM 18303</strain>
    </source>
</reference>
<dbReference type="InterPro" id="IPR046348">
    <property type="entry name" value="SIS_dom_sf"/>
</dbReference>
<dbReference type="PANTHER" id="PTHR10088">
    <property type="entry name" value="GLUCOKINASE REGULATORY PROTEIN"/>
    <property type="match status" value="1"/>
</dbReference>
<comment type="subunit">
    <text evidence="3">Homodimer.</text>
</comment>
<dbReference type="NCBIfam" id="TIGR00274">
    <property type="entry name" value="N-acetylmuramic acid 6-phosphate etherase"/>
    <property type="match status" value="1"/>
</dbReference>
<comment type="similarity">
    <text evidence="3">Belongs to the GCKR-like family. MurNAc-6-P etherase subfamily.</text>
</comment>
<evidence type="ECO:0000256" key="2">
    <source>
        <dbReference type="ARBA" id="ARBA00023277"/>
    </source>
</evidence>
<evidence type="ECO:0000313" key="7">
    <source>
        <dbReference type="Proteomes" id="UP001428817"/>
    </source>
</evidence>
<dbReference type="InterPro" id="IPR040190">
    <property type="entry name" value="MURQ/GCKR"/>
</dbReference>
<sequence length="334" mass="34346">MTDAGAGRRGRPSDEPSGPAPLASLATERSRPELADLDTRSVPALVALLTSEDARAVDAVRAVADRLARAVEVIVGRLRKGGRLIYVGAGTAGRLAVLDATELDPTYGAGPESVRALLAGGERAMTVAVEGAEDDEEAARADLAALDPGTRDVVVGISASGRTPYVLAAVAAARAVGAATIGIANNPGSRLGALAELAIELDTGPEVVAGSTRMKAGTSQKLVLNTLSTASMIRLGKVYRNLMVDVRVTNEKLRARATRIVLEATGAEEHRVRAALAEAGGHAKTAIVMLLADLDAEKAAELLTRAGGGVREALRAAGDMDRRDLRHGPGEPAI</sequence>
<dbReference type="PROSITE" id="PS01272">
    <property type="entry name" value="GCKR"/>
    <property type="match status" value="1"/>
</dbReference>
<comment type="function">
    <text evidence="3">Specifically catalyzes the cleavage of the D-lactyl ether substituent of MurNAc 6-phosphate, producing GlcNAc 6-phosphate and D-lactate.</text>
</comment>
<keyword evidence="7" id="KW-1185">Reference proteome</keyword>
<evidence type="ECO:0000259" key="5">
    <source>
        <dbReference type="PROSITE" id="PS51464"/>
    </source>
</evidence>
<evidence type="ECO:0000256" key="4">
    <source>
        <dbReference type="SAM" id="MobiDB-lite"/>
    </source>
</evidence>
<feature type="region of interest" description="Disordered" evidence="4">
    <location>
        <begin position="1"/>
        <end position="36"/>
    </location>
</feature>
<dbReference type="Pfam" id="PF22645">
    <property type="entry name" value="GKRP_SIS_N"/>
    <property type="match status" value="1"/>
</dbReference>
<dbReference type="PANTHER" id="PTHR10088:SF4">
    <property type="entry name" value="GLUCOKINASE REGULATORY PROTEIN"/>
    <property type="match status" value="1"/>
</dbReference>
<protein>
    <recommendedName>
        <fullName evidence="3">N-acetylmuramic acid 6-phosphate etherase</fullName>
        <shortName evidence="3">MurNAc-6-P etherase</shortName>
        <ecNumber evidence="3">4.2.1.126</ecNumber>
    </recommendedName>
    <alternativeName>
        <fullName evidence="3">N-acetylmuramic acid 6-phosphate hydrolase</fullName>
    </alternativeName>
    <alternativeName>
        <fullName evidence="3">N-acetylmuramic acid 6-phosphate lyase</fullName>
    </alternativeName>
</protein>